<dbReference type="Proteomes" id="UP000025227">
    <property type="component" value="Unplaced"/>
</dbReference>
<evidence type="ECO:0000256" key="1">
    <source>
        <dbReference type="SAM" id="MobiDB-lite"/>
    </source>
</evidence>
<evidence type="ECO:0000313" key="3">
    <source>
        <dbReference type="WBParaSite" id="HCON_00137870-00001"/>
    </source>
</evidence>
<dbReference type="OrthoDB" id="5876913at2759"/>
<feature type="compositionally biased region" description="Basic and acidic residues" evidence="1">
    <location>
        <begin position="64"/>
        <end position="88"/>
    </location>
</feature>
<organism evidence="2 3">
    <name type="scientific">Haemonchus contortus</name>
    <name type="common">Barber pole worm</name>
    <dbReference type="NCBI Taxonomy" id="6289"/>
    <lineage>
        <taxon>Eukaryota</taxon>
        <taxon>Metazoa</taxon>
        <taxon>Ecdysozoa</taxon>
        <taxon>Nematoda</taxon>
        <taxon>Chromadorea</taxon>
        <taxon>Rhabditida</taxon>
        <taxon>Rhabditina</taxon>
        <taxon>Rhabditomorpha</taxon>
        <taxon>Strongyloidea</taxon>
        <taxon>Trichostrongylidae</taxon>
        <taxon>Haemonchus</taxon>
    </lineage>
</organism>
<proteinExistence type="predicted"/>
<feature type="compositionally biased region" description="Basic and acidic residues" evidence="1">
    <location>
        <begin position="208"/>
        <end position="225"/>
    </location>
</feature>
<dbReference type="AlphaFoldDB" id="A0A7I4YTA8"/>
<feature type="compositionally biased region" description="Basic and acidic residues" evidence="1">
    <location>
        <begin position="118"/>
        <end position="132"/>
    </location>
</feature>
<dbReference type="WBParaSite" id="HCON_00137870-00001">
    <property type="protein sequence ID" value="HCON_00137870-00001"/>
    <property type="gene ID" value="HCON_00137870"/>
</dbReference>
<accession>A0A7I4YTA8</accession>
<keyword evidence="2" id="KW-1185">Reference proteome</keyword>
<name>A0A7I4YTA8_HAECO</name>
<reference evidence="3" key="1">
    <citation type="submission" date="2020-12" db="UniProtKB">
        <authorList>
            <consortium name="WormBaseParasite"/>
        </authorList>
    </citation>
    <scope>IDENTIFICATION</scope>
    <source>
        <strain evidence="3">MHco3</strain>
    </source>
</reference>
<feature type="compositionally biased region" description="Basic and acidic residues" evidence="1">
    <location>
        <begin position="182"/>
        <end position="193"/>
    </location>
</feature>
<feature type="region of interest" description="Disordered" evidence="1">
    <location>
        <begin position="64"/>
        <end position="261"/>
    </location>
</feature>
<protein>
    <submittedName>
        <fullName evidence="3">Myb_DNA-bind_5 domain-containing protein</fullName>
    </submittedName>
</protein>
<evidence type="ECO:0000313" key="2">
    <source>
        <dbReference type="Proteomes" id="UP000025227"/>
    </source>
</evidence>
<sequence>MGALTSREDDEPRTVAEAKAEITELLTRIKDHYEAINRLRLADRTKWKDFNRIVEELELVKARALKEEKKRQRDLERAQERKLLEERGFSGVPSAAPKGSAGRSSTERAHQAGGTEKGSPESKKSSKTDGGHRSSSAADKVVRVDSTQPTAGENDETDSQSKSKNARFERSSSKKGRAHGSKQHEDVFVHIDMESSGALHRAKVVKSQKSDKRRSQSPFSDDRHGCSAGQDPAGQQKASELKSDDEYVPSVDLAEDKWRYM</sequence>